<keyword evidence="8 13" id="KW-0067">ATP-binding</keyword>
<dbReference type="FunFam" id="3.30.930.10:FF:000003">
    <property type="entry name" value="Phenylalanine--tRNA ligase alpha subunit"/>
    <property type="match status" value="1"/>
</dbReference>
<dbReference type="InterPro" id="IPR010978">
    <property type="entry name" value="tRNA-bd_arm"/>
</dbReference>
<feature type="domain" description="Aminoacyl-transfer RNA synthetases class-II family profile" evidence="14">
    <location>
        <begin position="112"/>
        <end position="322"/>
    </location>
</feature>
<evidence type="ECO:0000256" key="6">
    <source>
        <dbReference type="ARBA" id="ARBA00022723"/>
    </source>
</evidence>
<proteinExistence type="inferred from homology"/>
<dbReference type="PANTHER" id="PTHR11538">
    <property type="entry name" value="PHENYLALANYL-TRNA SYNTHETASE"/>
    <property type="match status" value="1"/>
</dbReference>
<dbReference type="InterPro" id="IPR022911">
    <property type="entry name" value="Phe_tRNA_ligase_alpha1_bac"/>
</dbReference>
<dbReference type="InterPro" id="IPR045864">
    <property type="entry name" value="aa-tRNA-synth_II/BPL/LPL"/>
</dbReference>
<comment type="subunit">
    <text evidence="3 13">Tetramer of two alpha and two beta subunits.</text>
</comment>
<gene>
    <name evidence="13 15" type="primary">pheS</name>
    <name evidence="15" type="ORF">FNU76_15630</name>
</gene>
<evidence type="ECO:0000256" key="2">
    <source>
        <dbReference type="ARBA" id="ARBA00010207"/>
    </source>
</evidence>
<name>A0A516SHN7_9NEIS</name>
<dbReference type="KEGG" id="cari:FNU76_15630"/>
<evidence type="ECO:0000256" key="3">
    <source>
        <dbReference type="ARBA" id="ARBA00011209"/>
    </source>
</evidence>
<dbReference type="OrthoDB" id="9800719at2"/>
<dbReference type="Pfam" id="PF02912">
    <property type="entry name" value="Phe_tRNA-synt_N"/>
    <property type="match status" value="1"/>
</dbReference>
<dbReference type="EC" id="6.1.1.20" evidence="13"/>
<dbReference type="InterPro" id="IPR006195">
    <property type="entry name" value="aa-tRNA-synth_II"/>
</dbReference>
<dbReference type="CDD" id="cd00496">
    <property type="entry name" value="PheRS_alpha_core"/>
    <property type="match status" value="1"/>
</dbReference>
<dbReference type="GO" id="GO:0005524">
    <property type="term" value="F:ATP binding"/>
    <property type="evidence" value="ECO:0007669"/>
    <property type="project" value="UniProtKB-UniRule"/>
</dbReference>
<evidence type="ECO:0000256" key="1">
    <source>
        <dbReference type="ARBA" id="ARBA00004496"/>
    </source>
</evidence>
<dbReference type="GO" id="GO:0000049">
    <property type="term" value="F:tRNA binding"/>
    <property type="evidence" value="ECO:0007669"/>
    <property type="project" value="InterPro"/>
</dbReference>
<evidence type="ECO:0000256" key="7">
    <source>
        <dbReference type="ARBA" id="ARBA00022741"/>
    </source>
</evidence>
<evidence type="ECO:0000256" key="9">
    <source>
        <dbReference type="ARBA" id="ARBA00022842"/>
    </source>
</evidence>
<dbReference type="GO" id="GO:0005737">
    <property type="term" value="C:cytoplasm"/>
    <property type="evidence" value="ECO:0007669"/>
    <property type="project" value="UniProtKB-SubCell"/>
</dbReference>
<dbReference type="Gene3D" id="3.30.930.10">
    <property type="entry name" value="Bira Bifunctional Protein, Domain 2"/>
    <property type="match status" value="1"/>
</dbReference>
<dbReference type="InterPro" id="IPR004529">
    <property type="entry name" value="Phe-tRNA-synth_IIc_asu"/>
</dbReference>
<keyword evidence="5 13" id="KW-0436">Ligase</keyword>
<dbReference type="InterPro" id="IPR002319">
    <property type="entry name" value="Phenylalanyl-tRNA_Synthase"/>
</dbReference>
<dbReference type="GO" id="GO:0004826">
    <property type="term" value="F:phenylalanine-tRNA ligase activity"/>
    <property type="evidence" value="ECO:0007669"/>
    <property type="project" value="UniProtKB-UniRule"/>
</dbReference>
<evidence type="ECO:0000256" key="11">
    <source>
        <dbReference type="ARBA" id="ARBA00023146"/>
    </source>
</evidence>
<evidence type="ECO:0000256" key="13">
    <source>
        <dbReference type="HAMAP-Rule" id="MF_00281"/>
    </source>
</evidence>
<evidence type="ECO:0000256" key="10">
    <source>
        <dbReference type="ARBA" id="ARBA00022917"/>
    </source>
</evidence>
<keyword evidence="6 13" id="KW-0479">Metal-binding</keyword>
<dbReference type="AlphaFoldDB" id="A0A516SHN7"/>
<comment type="cofactor">
    <cofactor evidence="13">
        <name>Mg(2+)</name>
        <dbReference type="ChEBI" id="CHEBI:18420"/>
    </cofactor>
    <text evidence="13">Binds 2 magnesium ions per tetramer.</text>
</comment>
<organism evidence="15 16">
    <name type="scientific">Chitinimonas arctica</name>
    <dbReference type="NCBI Taxonomy" id="2594795"/>
    <lineage>
        <taxon>Bacteria</taxon>
        <taxon>Pseudomonadati</taxon>
        <taxon>Pseudomonadota</taxon>
        <taxon>Betaproteobacteria</taxon>
        <taxon>Neisseriales</taxon>
        <taxon>Chitinibacteraceae</taxon>
        <taxon>Chitinimonas</taxon>
    </lineage>
</organism>
<keyword evidence="7 13" id="KW-0547">Nucleotide-binding</keyword>
<comment type="catalytic activity">
    <reaction evidence="12 13">
        <text>tRNA(Phe) + L-phenylalanine + ATP = L-phenylalanyl-tRNA(Phe) + AMP + diphosphate + H(+)</text>
        <dbReference type="Rhea" id="RHEA:19413"/>
        <dbReference type="Rhea" id="RHEA-COMP:9668"/>
        <dbReference type="Rhea" id="RHEA-COMP:9699"/>
        <dbReference type="ChEBI" id="CHEBI:15378"/>
        <dbReference type="ChEBI" id="CHEBI:30616"/>
        <dbReference type="ChEBI" id="CHEBI:33019"/>
        <dbReference type="ChEBI" id="CHEBI:58095"/>
        <dbReference type="ChEBI" id="CHEBI:78442"/>
        <dbReference type="ChEBI" id="CHEBI:78531"/>
        <dbReference type="ChEBI" id="CHEBI:456215"/>
        <dbReference type="EC" id="6.1.1.20"/>
    </reaction>
</comment>
<dbReference type="SUPFAM" id="SSF55681">
    <property type="entry name" value="Class II aaRS and biotin synthetases"/>
    <property type="match status" value="1"/>
</dbReference>
<evidence type="ECO:0000259" key="14">
    <source>
        <dbReference type="PROSITE" id="PS50862"/>
    </source>
</evidence>
<accession>A0A516SHN7</accession>
<dbReference type="PROSITE" id="PS50862">
    <property type="entry name" value="AA_TRNA_LIGASE_II"/>
    <property type="match status" value="1"/>
</dbReference>
<dbReference type="PANTHER" id="PTHR11538:SF41">
    <property type="entry name" value="PHENYLALANINE--TRNA LIGASE, MITOCHONDRIAL"/>
    <property type="match status" value="1"/>
</dbReference>
<evidence type="ECO:0000256" key="4">
    <source>
        <dbReference type="ARBA" id="ARBA00022490"/>
    </source>
</evidence>
<evidence type="ECO:0000256" key="8">
    <source>
        <dbReference type="ARBA" id="ARBA00022840"/>
    </source>
</evidence>
<dbReference type="GO" id="GO:0006432">
    <property type="term" value="P:phenylalanyl-tRNA aminoacylation"/>
    <property type="evidence" value="ECO:0007669"/>
    <property type="project" value="UniProtKB-UniRule"/>
</dbReference>
<keyword evidence="11 13" id="KW-0030">Aminoacyl-tRNA synthetase</keyword>
<evidence type="ECO:0000313" key="15">
    <source>
        <dbReference type="EMBL" id="QDQ27666.1"/>
    </source>
</evidence>
<comment type="similarity">
    <text evidence="2 13">Belongs to the class-II aminoacyl-tRNA synthetase family. Phe-tRNA synthetase alpha subunit type 1 subfamily.</text>
</comment>
<dbReference type="Pfam" id="PF01409">
    <property type="entry name" value="tRNA-synt_2d"/>
    <property type="match status" value="1"/>
</dbReference>
<keyword evidence="10 13" id="KW-0648">Protein biosynthesis</keyword>
<dbReference type="SUPFAM" id="SSF46589">
    <property type="entry name" value="tRNA-binding arm"/>
    <property type="match status" value="1"/>
</dbReference>
<dbReference type="GO" id="GO:0000287">
    <property type="term" value="F:magnesium ion binding"/>
    <property type="evidence" value="ECO:0007669"/>
    <property type="project" value="UniProtKB-UniRule"/>
</dbReference>
<dbReference type="Proteomes" id="UP000317550">
    <property type="component" value="Chromosome"/>
</dbReference>
<evidence type="ECO:0000313" key="16">
    <source>
        <dbReference type="Proteomes" id="UP000317550"/>
    </source>
</evidence>
<sequence length="332" mass="36616">MGNVQAILDEGLAALAATQDPNELENVKARYLGKSGALTDLLKQLAALPPEEKRSQGAVINQAKTAFEQALTGCREAMAAAQLARQLAAEALDVSLPGRGQQAGGLHPVTLVKERIVALFQSMGFEVADGPEIEGDWHNFEALNTPKDHPARSMQDTFYVDGGAAAEPLVLRTHTSPIQVRYMQDHQPPIKIVAPGRVYRVDSDATHSPMFHQMEGLWVAEGVSFADLKATMSEFLRRFFERDDLQVRFRPSFFPFTETSAEVDVLGERGWLEVGGCGMVHPNVLRNVGIDPEKYTGFAFGIGLDRFAMLYYGVNDLRLFFDNDLGFLGQFR</sequence>
<dbReference type="NCBIfam" id="TIGR00468">
    <property type="entry name" value="pheS"/>
    <property type="match status" value="1"/>
</dbReference>
<keyword evidence="16" id="KW-1185">Reference proteome</keyword>
<keyword evidence="9 13" id="KW-0460">Magnesium</keyword>
<feature type="binding site" evidence="13">
    <location>
        <position position="258"/>
    </location>
    <ligand>
        <name>Mg(2+)</name>
        <dbReference type="ChEBI" id="CHEBI:18420"/>
        <note>shared with beta subunit</note>
    </ligand>
</feature>
<dbReference type="HAMAP" id="MF_00281">
    <property type="entry name" value="Phe_tRNA_synth_alpha1"/>
    <property type="match status" value="1"/>
</dbReference>
<comment type="subcellular location">
    <subcellularLocation>
        <location evidence="1 13">Cytoplasm</location>
    </subcellularLocation>
</comment>
<dbReference type="RefSeq" id="WP_144279058.1">
    <property type="nucleotide sequence ID" value="NZ_CP041730.1"/>
</dbReference>
<reference evidence="16" key="1">
    <citation type="submission" date="2019-07" db="EMBL/GenBank/DDBJ databases">
        <title>Chitinimonas sp. nov., isolated from Ny-Alesund, arctica soil.</title>
        <authorList>
            <person name="Xu Q."/>
            <person name="Peng F."/>
        </authorList>
    </citation>
    <scope>NUCLEOTIDE SEQUENCE [LARGE SCALE GENOMIC DNA]</scope>
    <source>
        <strain evidence="16">R3-44</strain>
    </source>
</reference>
<protein>
    <recommendedName>
        <fullName evidence="13">Phenylalanine--tRNA ligase alpha subunit</fullName>
        <ecNumber evidence="13">6.1.1.20</ecNumber>
    </recommendedName>
    <alternativeName>
        <fullName evidence="13">Phenylalanyl-tRNA synthetase alpha subunit</fullName>
        <shortName evidence="13">PheRS</shortName>
    </alternativeName>
</protein>
<dbReference type="InterPro" id="IPR004188">
    <property type="entry name" value="Phe-tRNA_ligase_II_N"/>
</dbReference>
<evidence type="ECO:0000256" key="12">
    <source>
        <dbReference type="ARBA" id="ARBA00049255"/>
    </source>
</evidence>
<keyword evidence="4 13" id="KW-0963">Cytoplasm</keyword>
<evidence type="ECO:0000256" key="5">
    <source>
        <dbReference type="ARBA" id="ARBA00022598"/>
    </source>
</evidence>
<dbReference type="EMBL" id="CP041730">
    <property type="protein sequence ID" value="QDQ27666.1"/>
    <property type="molecule type" value="Genomic_DNA"/>
</dbReference>